<dbReference type="Pfam" id="PF01263">
    <property type="entry name" value="Aldose_epim"/>
    <property type="match status" value="1"/>
</dbReference>
<dbReference type="CDD" id="cd09024">
    <property type="entry name" value="Aldose_epim_lacX"/>
    <property type="match status" value="1"/>
</dbReference>
<dbReference type="RefSeq" id="WP_006915962.1">
    <property type="nucleotide sequence ID" value="NZ_GG698802.1"/>
</dbReference>
<protein>
    <submittedName>
        <fullName evidence="1">Aldose 1-epimerase</fullName>
    </submittedName>
</protein>
<dbReference type="PANTHER" id="PTHR11122:SF13">
    <property type="entry name" value="GLUCOSE-6-PHOSPHATE 1-EPIMERASE"/>
    <property type="match status" value="1"/>
</dbReference>
<organism evidence="1 2">
    <name type="scientific">Limosilactobacillus coleohominis 101-4-CHN</name>
    <dbReference type="NCBI Taxonomy" id="575594"/>
    <lineage>
        <taxon>Bacteria</taxon>
        <taxon>Bacillati</taxon>
        <taxon>Bacillota</taxon>
        <taxon>Bacilli</taxon>
        <taxon>Lactobacillales</taxon>
        <taxon>Lactobacillaceae</taxon>
        <taxon>Limosilactobacillus</taxon>
    </lineage>
</organism>
<dbReference type="EMBL" id="GG698802">
    <property type="protein sequence ID" value="EEU30814.1"/>
    <property type="molecule type" value="Genomic_DNA"/>
</dbReference>
<dbReference type="AlphaFoldDB" id="C7XU53"/>
<dbReference type="InterPro" id="IPR011013">
    <property type="entry name" value="Gal_mutarotase_sf_dom"/>
</dbReference>
<dbReference type="STRING" id="575594.HMPREF0501_00219"/>
<gene>
    <name evidence="1" type="ORF">HMPREF0501_00219</name>
</gene>
<dbReference type="Gene3D" id="2.70.98.10">
    <property type="match status" value="1"/>
</dbReference>
<keyword evidence="2" id="KW-1185">Reference proteome</keyword>
<dbReference type="eggNOG" id="COG2017">
    <property type="taxonomic scope" value="Bacteria"/>
</dbReference>
<dbReference type="GO" id="GO:0030246">
    <property type="term" value="F:carbohydrate binding"/>
    <property type="evidence" value="ECO:0007669"/>
    <property type="project" value="InterPro"/>
</dbReference>
<dbReference type="Proteomes" id="UP000003987">
    <property type="component" value="Unassembled WGS sequence"/>
</dbReference>
<reference evidence="1 2" key="1">
    <citation type="submission" date="2009-06" db="EMBL/GenBank/DDBJ databases">
        <title>The Genome Sequence of Lactobacillus coleohominis strain 101-4-CHN.</title>
        <authorList>
            <consortium name="The Broad Institute Genome Sequencing Platform"/>
            <person name="Ward D."/>
            <person name="Young S.K."/>
            <person name="Zeng Q."/>
            <person name="Koehrsen M."/>
            <person name="Alvarado L."/>
            <person name="Berlin A."/>
            <person name="Borenstein D."/>
            <person name="Chen Z."/>
            <person name="Engels R."/>
            <person name="Freedman E."/>
            <person name="Gellesch M."/>
            <person name="Goldberg J."/>
            <person name="Griggs A."/>
            <person name="Gujja S."/>
            <person name="Heiman D."/>
            <person name="Hepburn T."/>
            <person name="Howarth C."/>
            <person name="Jen D."/>
            <person name="Larson L."/>
            <person name="Lewis B."/>
            <person name="Mehta T."/>
            <person name="Park D."/>
            <person name="Pearson M."/>
            <person name="Roberts A."/>
            <person name="Saif S."/>
            <person name="Shea T."/>
            <person name="Shenoy N."/>
            <person name="Sisk P."/>
            <person name="Stolte C."/>
            <person name="Sykes S."/>
            <person name="Walk T."/>
            <person name="White J."/>
            <person name="Yandava C."/>
            <person name="Liu Y."/>
            <person name="Xu Q."/>
            <person name="Lander E."/>
            <person name="Nusbaum C."/>
            <person name="Galagan J."/>
            <person name="Birren B."/>
        </authorList>
    </citation>
    <scope>NUCLEOTIDE SEQUENCE [LARGE SCALE GENOMIC DNA]</scope>
    <source>
        <strain evidence="1 2">101-4-CHN</strain>
    </source>
</reference>
<evidence type="ECO:0000313" key="1">
    <source>
        <dbReference type="EMBL" id="EEU30814.1"/>
    </source>
</evidence>
<dbReference type="HOGENOM" id="CLU_057834_1_0_9"/>
<name>C7XU53_9LACO</name>
<sequence>MITIQDTNLIVKIDPLGAQLHSLVHAGQEYLWQGDPSSWKRQAPILFPFVGRLKDDQYEYRGMTYHQTQHGFARDEMFEVVNQRANQVTLILKDNNRTRAAYPFTFELVVTYQVTNGKLSVTYQVTNPSDDQQLIYAIGAHPGFNVPLTDQERFEEMRVTVNPAKVYSQIKLIAPGPLNDLEHPQTIDFRSPLQLRHDLFNQDALILDAKEQPVTVTISDADGQHGVHVITDNNKLIGIWSPFPAKANLLCIEP</sequence>
<dbReference type="InterPro" id="IPR014718">
    <property type="entry name" value="GH-type_carb-bd"/>
</dbReference>
<proteinExistence type="predicted"/>
<dbReference type="SUPFAM" id="SSF74650">
    <property type="entry name" value="Galactose mutarotase-like"/>
    <property type="match status" value="1"/>
</dbReference>
<dbReference type="GO" id="GO:0005975">
    <property type="term" value="P:carbohydrate metabolic process"/>
    <property type="evidence" value="ECO:0007669"/>
    <property type="project" value="InterPro"/>
</dbReference>
<dbReference type="PANTHER" id="PTHR11122">
    <property type="entry name" value="APOSPORY-ASSOCIATED PROTEIN C-RELATED"/>
    <property type="match status" value="1"/>
</dbReference>
<dbReference type="InterPro" id="IPR008183">
    <property type="entry name" value="Aldose_1/G6P_1-epimerase"/>
</dbReference>
<dbReference type="GO" id="GO:0016853">
    <property type="term" value="F:isomerase activity"/>
    <property type="evidence" value="ECO:0007669"/>
    <property type="project" value="InterPro"/>
</dbReference>
<dbReference type="InterPro" id="IPR037481">
    <property type="entry name" value="LacX"/>
</dbReference>
<accession>C7XU53</accession>
<evidence type="ECO:0000313" key="2">
    <source>
        <dbReference type="Proteomes" id="UP000003987"/>
    </source>
</evidence>